<evidence type="ECO:0000259" key="5">
    <source>
        <dbReference type="PROSITE" id="PS51912"/>
    </source>
</evidence>
<dbReference type="AlphaFoldDB" id="A0A3S1A5Q1"/>
<dbReference type="Gene3D" id="2.70.130.10">
    <property type="entry name" value="Mannose-6-phosphate receptor binding domain"/>
    <property type="match status" value="1"/>
</dbReference>
<evidence type="ECO:0000313" key="7">
    <source>
        <dbReference type="EMBL" id="RUS91344.1"/>
    </source>
</evidence>
<dbReference type="InterPro" id="IPR010506">
    <property type="entry name" value="DMAP1-bd"/>
</dbReference>
<sequence>MAFDNTLRYVFFGIIILSSGLTLLTGEESVEMKIVEEPSSYGLQAQQFGSPVETLPLSLRVAPAHFSGPPHFSRLIGRCFSEIINDYKYELCPFHNLTQHEQRNQWNPYNGVLGVWQEWDILNNTFVAMVMKDGDSCGSLFRSARISFECGNHSTIVNVTEPVTCNYHLVLKTPLVCHPESMLVYPTLSKELQLRWDKLEGERLTGYWTDKGYSRRLREIFEDAGLFLSHSNHEQLQQQAHEVEQEKVRSGIFASFDQCKESFKELQEKVKRLEQELESLKNSSAPLENHS</sequence>
<dbReference type="PANTHER" id="PTHR12630:SF6">
    <property type="entry name" value="N-ACETYLGLUCOSAMINE-1-PHOSPHOTRANSFERASE SUBUNIT GAMMA"/>
    <property type="match status" value="1"/>
</dbReference>
<reference evidence="7 8" key="1">
    <citation type="submission" date="2019-01" db="EMBL/GenBank/DDBJ databases">
        <title>A draft genome assembly of the solar-powered sea slug Elysia chlorotica.</title>
        <authorList>
            <person name="Cai H."/>
            <person name="Li Q."/>
            <person name="Fang X."/>
            <person name="Li J."/>
            <person name="Curtis N.E."/>
            <person name="Altenburger A."/>
            <person name="Shibata T."/>
            <person name="Feng M."/>
            <person name="Maeda T."/>
            <person name="Schwartz J.A."/>
            <person name="Shigenobu S."/>
            <person name="Lundholm N."/>
            <person name="Nishiyama T."/>
            <person name="Yang H."/>
            <person name="Hasebe M."/>
            <person name="Li S."/>
            <person name="Pierce S.K."/>
            <person name="Wang J."/>
        </authorList>
    </citation>
    <scope>NUCLEOTIDE SEQUENCE [LARGE SCALE GENOMIC DNA]</scope>
    <source>
        <strain evidence="7">EC2010</strain>
        <tissue evidence="7">Whole organism of an adult</tissue>
    </source>
</reference>
<evidence type="ECO:0000313" key="8">
    <source>
        <dbReference type="Proteomes" id="UP000271974"/>
    </source>
</evidence>
<dbReference type="EMBL" id="RQTK01000013">
    <property type="protein sequence ID" value="RUS91344.1"/>
    <property type="molecule type" value="Genomic_DNA"/>
</dbReference>
<keyword evidence="8" id="KW-1185">Reference proteome</keyword>
<dbReference type="Pfam" id="PF13015">
    <property type="entry name" value="PRKCSH_1"/>
    <property type="match status" value="1"/>
</dbReference>
<evidence type="ECO:0000256" key="4">
    <source>
        <dbReference type="SAM" id="Phobius"/>
    </source>
</evidence>
<gene>
    <name evidence="7" type="ORF">EGW08_000861</name>
</gene>
<comment type="caution">
    <text evidence="7">The sequence shown here is derived from an EMBL/GenBank/DDBJ whole genome shotgun (WGS) entry which is preliminary data.</text>
</comment>
<protein>
    <submittedName>
        <fullName evidence="7">Uncharacterized protein</fullName>
    </submittedName>
</protein>
<dbReference type="OrthoDB" id="28322at2759"/>
<dbReference type="STRING" id="188477.A0A3S1A5Q1"/>
<evidence type="ECO:0000256" key="3">
    <source>
        <dbReference type="SAM" id="Coils"/>
    </source>
</evidence>
<dbReference type="InterPro" id="IPR009011">
    <property type="entry name" value="Man6P_isomerase_rcpt-bd_dom_sf"/>
</dbReference>
<keyword evidence="4" id="KW-1133">Transmembrane helix</keyword>
<dbReference type="PROSITE" id="PS51914">
    <property type="entry name" value="MRH"/>
    <property type="match status" value="1"/>
</dbReference>
<dbReference type="InterPro" id="IPR039794">
    <property type="entry name" value="Gtb1-like"/>
</dbReference>
<keyword evidence="2" id="KW-1015">Disulfide bond</keyword>
<evidence type="ECO:0000256" key="1">
    <source>
        <dbReference type="ARBA" id="ARBA00022729"/>
    </source>
</evidence>
<name>A0A3S1A5Q1_ELYCH</name>
<keyword evidence="1" id="KW-0732">Signal</keyword>
<dbReference type="SUPFAM" id="SSF50911">
    <property type="entry name" value="Mannose 6-phosphate receptor domain"/>
    <property type="match status" value="1"/>
</dbReference>
<feature type="domain" description="DMAP1-binding" evidence="5">
    <location>
        <begin position="184"/>
        <end position="291"/>
    </location>
</feature>
<accession>A0A3S1A5Q1</accession>
<dbReference type="Proteomes" id="UP000271974">
    <property type="component" value="Unassembled WGS sequence"/>
</dbReference>
<dbReference type="PROSITE" id="PS51912">
    <property type="entry name" value="DMAP1_BIND"/>
    <property type="match status" value="1"/>
</dbReference>
<feature type="domain" description="MRH" evidence="6">
    <location>
        <begin position="77"/>
        <end position="179"/>
    </location>
</feature>
<proteinExistence type="predicted"/>
<feature type="coiled-coil region" evidence="3">
    <location>
        <begin position="256"/>
        <end position="290"/>
    </location>
</feature>
<organism evidence="7 8">
    <name type="scientific">Elysia chlorotica</name>
    <name type="common">Eastern emerald elysia</name>
    <name type="synonym">Sea slug</name>
    <dbReference type="NCBI Taxonomy" id="188477"/>
    <lineage>
        <taxon>Eukaryota</taxon>
        <taxon>Metazoa</taxon>
        <taxon>Spiralia</taxon>
        <taxon>Lophotrochozoa</taxon>
        <taxon>Mollusca</taxon>
        <taxon>Gastropoda</taxon>
        <taxon>Heterobranchia</taxon>
        <taxon>Euthyneura</taxon>
        <taxon>Panpulmonata</taxon>
        <taxon>Sacoglossa</taxon>
        <taxon>Placobranchoidea</taxon>
        <taxon>Plakobranchidae</taxon>
        <taxon>Elysia</taxon>
    </lineage>
</organism>
<dbReference type="GO" id="GO:0005794">
    <property type="term" value="C:Golgi apparatus"/>
    <property type="evidence" value="ECO:0007669"/>
    <property type="project" value="TreeGrafter"/>
</dbReference>
<keyword evidence="3" id="KW-0175">Coiled coil</keyword>
<evidence type="ECO:0000256" key="2">
    <source>
        <dbReference type="ARBA" id="ARBA00023157"/>
    </source>
</evidence>
<keyword evidence="4" id="KW-0472">Membrane</keyword>
<keyword evidence="4" id="KW-0812">Transmembrane</keyword>
<evidence type="ECO:0000259" key="6">
    <source>
        <dbReference type="PROSITE" id="PS51914"/>
    </source>
</evidence>
<dbReference type="InterPro" id="IPR036607">
    <property type="entry name" value="PRKCSH"/>
</dbReference>
<dbReference type="PANTHER" id="PTHR12630">
    <property type="entry name" value="N-LINKED OLIGOSACCHARIDE PROCESSING"/>
    <property type="match status" value="1"/>
</dbReference>
<dbReference type="InterPro" id="IPR044865">
    <property type="entry name" value="MRH_dom"/>
</dbReference>
<feature type="transmembrane region" description="Helical" evidence="4">
    <location>
        <begin position="6"/>
        <end position="24"/>
    </location>
</feature>